<evidence type="ECO:0000313" key="18">
    <source>
        <dbReference type="Proteomes" id="UP001143307"/>
    </source>
</evidence>
<evidence type="ECO:0000256" key="3">
    <source>
        <dbReference type="ARBA" id="ARBA00022452"/>
    </source>
</evidence>
<feature type="domain" description="TonB-dependent receptor-like beta-barrel" evidence="15">
    <location>
        <begin position="416"/>
        <end position="779"/>
    </location>
</feature>
<evidence type="ECO:0000256" key="14">
    <source>
        <dbReference type="SAM" id="SignalP"/>
    </source>
</evidence>
<evidence type="ECO:0000256" key="12">
    <source>
        <dbReference type="RuleBase" id="RU003357"/>
    </source>
</evidence>
<evidence type="ECO:0000256" key="11">
    <source>
        <dbReference type="PROSITE-ProRule" id="PRU01360"/>
    </source>
</evidence>
<dbReference type="PANTHER" id="PTHR32552:SF81">
    <property type="entry name" value="TONB-DEPENDENT OUTER MEMBRANE RECEPTOR"/>
    <property type="match status" value="1"/>
</dbReference>
<comment type="subcellular location">
    <subcellularLocation>
        <location evidence="1 11">Cell outer membrane</location>
        <topology evidence="1 11">Multi-pass membrane protein</topology>
    </subcellularLocation>
</comment>
<feature type="domain" description="TonB-dependent receptor plug" evidence="16">
    <location>
        <begin position="67"/>
        <end position="175"/>
    </location>
</feature>
<sequence length="817" mass="90487">MNNKSLLYRVIPKARRPLNRAVQLALLIIGASALATPGFTQEEAKKGGYNLQLEEIIVTAQKREEDLMSVPGSVTAFTAQDMINTGAVTIQDIDAFIPGVDIGDTVGGSTQLGITVRGVSSPNISSGQDPSVATFYDGSYMPRAVTSIPFTDIARTEVLKGPQGTLFGRNSTAGVINIVPNKPSQEFEGFAKTRIGTNDQLRLEGMINAPVNESLAFRGNLFSNQRSGNTESATNGGDFRDEGYWAARGVFLWNLSDNTEIQLAADYEDRDEMPRPAIGVSKYAYESSNNPFRSKDQHDVAGDGNGYNSARTNEEETRDMYGVSLQINHAINDEWDMFGIVSYRDWETTNLQEEDGTSDPRRYLDTNNIEESNIFYSEVRFNYVTDKLNLITGANYSEEDVFQRTDIGLLADSYMQFLTILGGFGGPDDFIWDLLAGAPEEFYQILSAGEGIAVLPPSFTGTYFTETMDNTGDFVNWGVFVDGTYQITDTIRIAAGLRYSYDEKEYTWQTYEPDLDWPFAPERVNYNPAETGAPEDQWFDKFSDTDDWSKTTGRLVLDWQFTDYAMTYASVATGYKSGGFNGQSFGAVIAGSFAPEEMTSYEIGLKGDFFNETLRTEAAIFHHKLDGKQDQKSVKNGPDDPTAAPGVVSSDEKADGIELIVTWSITDTLRVAGLTTYRETENISDLYYNSAGELSGGNKSIGETNTEYTLKLDWTPEIAFGYMLLHMNYQYAEVSGPNVDSVIYATGPWYFQDKKLLNARLAWSNEADTIEVALWGNNLLDKEYAGNPGGLAADTLGAYHTRPDDTLTWGLDLRYSF</sequence>
<dbReference type="InterPro" id="IPR039426">
    <property type="entry name" value="TonB-dep_rcpt-like"/>
</dbReference>
<protein>
    <submittedName>
        <fullName evidence="17">TonB-dependent receptor</fullName>
    </submittedName>
</protein>
<dbReference type="PANTHER" id="PTHR32552">
    <property type="entry name" value="FERRICHROME IRON RECEPTOR-RELATED"/>
    <property type="match status" value="1"/>
</dbReference>
<dbReference type="SUPFAM" id="SSF56935">
    <property type="entry name" value="Porins"/>
    <property type="match status" value="1"/>
</dbReference>
<proteinExistence type="inferred from homology"/>
<keyword evidence="17" id="KW-0675">Receptor</keyword>
<keyword evidence="3 11" id="KW-1134">Transmembrane beta strand</keyword>
<feature type="chain" id="PRO_5046979915" evidence="14">
    <location>
        <begin position="36"/>
        <end position="817"/>
    </location>
</feature>
<dbReference type="Pfam" id="PF07715">
    <property type="entry name" value="Plug"/>
    <property type="match status" value="1"/>
</dbReference>
<evidence type="ECO:0000259" key="16">
    <source>
        <dbReference type="Pfam" id="PF07715"/>
    </source>
</evidence>
<evidence type="ECO:0000256" key="4">
    <source>
        <dbReference type="ARBA" id="ARBA00022496"/>
    </source>
</evidence>
<dbReference type="Gene3D" id="2.40.170.20">
    <property type="entry name" value="TonB-dependent receptor, beta-barrel domain"/>
    <property type="match status" value="2"/>
</dbReference>
<evidence type="ECO:0000256" key="5">
    <source>
        <dbReference type="ARBA" id="ARBA00022692"/>
    </source>
</evidence>
<evidence type="ECO:0000256" key="8">
    <source>
        <dbReference type="ARBA" id="ARBA00023077"/>
    </source>
</evidence>
<feature type="region of interest" description="Disordered" evidence="13">
    <location>
        <begin position="627"/>
        <end position="649"/>
    </location>
</feature>
<evidence type="ECO:0000256" key="6">
    <source>
        <dbReference type="ARBA" id="ARBA00023004"/>
    </source>
</evidence>
<organism evidence="17 18">
    <name type="scientific">Candidatus Seongchinamella marina</name>
    <dbReference type="NCBI Taxonomy" id="2518990"/>
    <lineage>
        <taxon>Bacteria</taxon>
        <taxon>Pseudomonadati</taxon>
        <taxon>Pseudomonadota</taxon>
        <taxon>Gammaproteobacteria</taxon>
        <taxon>Cellvibrionales</taxon>
        <taxon>Halieaceae</taxon>
        <taxon>Seongchinamella</taxon>
    </lineage>
</organism>
<dbReference type="InterPro" id="IPR036942">
    <property type="entry name" value="Beta-barrel_TonB_sf"/>
</dbReference>
<feature type="region of interest" description="Disordered" evidence="13">
    <location>
        <begin position="288"/>
        <end position="311"/>
    </location>
</feature>
<evidence type="ECO:0000256" key="13">
    <source>
        <dbReference type="SAM" id="MobiDB-lite"/>
    </source>
</evidence>
<gene>
    <name evidence="17" type="ORF">EYC87_02510</name>
</gene>
<keyword evidence="5 11" id="KW-0812">Transmembrane</keyword>
<name>A0ABT3SR52_9GAMM</name>
<keyword evidence="8 12" id="KW-0798">TonB box</keyword>
<keyword evidence="2 11" id="KW-0813">Transport</keyword>
<dbReference type="InterPro" id="IPR000531">
    <property type="entry name" value="Beta-barrel_TonB"/>
</dbReference>
<keyword evidence="9 11" id="KW-0472">Membrane</keyword>
<keyword evidence="6" id="KW-0408">Iron</keyword>
<reference evidence="17" key="1">
    <citation type="submission" date="2019-02" db="EMBL/GenBank/DDBJ databases">
        <authorList>
            <person name="Li S.-H."/>
        </authorList>
    </citation>
    <scope>NUCLEOTIDE SEQUENCE</scope>
    <source>
        <strain evidence="17">IMCC8485</strain>
    </source>
</reference>
<dbReference type="InterPro" id="IPR012910">
    <property type="entry name" value="Plug_dom"/>
</dbReference>
<evidence type="ECO:0000256" key="1">
    <source>
        <dbReference type="ARBA" id="ARBA00004571"/>
    </source>
</evidence>
<comment type="similarity">
    <text evidence="11 12">Belongs to the TonB-dependent receptor family.</text>
</comment>
<keyword evidence="4" id="KW-0410">Iron transport</keyword>
<dbReference type="Proteomes" id="UP001143307">
    <property type="component" value="Unassembled WGS sequence"/>
</dbReference>
<keyword evidence="10 11" id="KW-0998">Cell outer membrane</keyword>
<evidence type="ECO:0000256" key="10">
    <source>
        <dbReference type="ARBA" id="ARBA00023237"/>
    </source>
</evidence>
<comment type="caution">
    <text evidence="17">The sequence shown here is derived from an EMBL/GenBank/DDBJ whole genome shotgun (WGS) entry which is preliminary data.</text>
</comment>
<feature type="signal peptide" evidence="14">
    <location>
        <begin position="1"/>
        <end position="35"/>
    </location>
</feature>
<evidence type="ECO:0000256" key="2">
    <source>
        <dbReference type="ARBA" id="ARBA00022448"/>
    </source>
</evidence>
<accession>A0ABT3SR52</accession>
<evidence type="ECO:0000313" key="17">
    <source>
        <dbReference type="EMBL" id="MCX2972462.1"/>
    </source>
</evidence>
<evidence type="ECO:0000256" key="7">
    <source>
        <dbReference type="ARBA" id="ARBA00023065"/>
    </source>
</evidence>
<dbReference type="RefSeq" id="WP_279251477.1">
    <property type="nucleotide sequence ID" value="NZ_SHNP01000001.1"/>
</dbReference>
<keyword evidence="18" id="KW-1185">Reference proteome</keyword>
<dbReference type="PROSITE" id="PS52016">
    <property type="entry name" value="TONB_DEPENDENT_REC_3"/>
    <property type="match status" value="1"/>
</dbReference>
<keyword evidence="14" id="KW-0732">Signal</keyword>
<keyword evidence="7" id="KW-0406">Ion transport</keyword>
<dbReference type="EMBL" id="SHNP01000001">
    <property type="protein sequence ID" value="MCX2972462.1"/>
    <property type="molecule type" value="Genomic_DNA"/>
</dbReference>
<evidence type="ECO:0000256" key="9">
    <source>
        <dbReference type="ARBA" id="ARBA00023136"/>
    </source>
</evidence>
<dbReference type="Pfam" id="PF00593">
    <property type="entry name" value="TonB_dep_Rec_b-barrel"/>
    <property type="match status" value="1"/>
</dbReference>
<evidence type="ECO:0000259" key="15">
    <source>
        <dbReference type="Pfam" id="PF00593"/>
    </source>
</evidence>